<name>A0A1C3JV04_9GAMM</name>
<organism evidence="2 5">
    <name type="scientific">Marinomonas gallaica</name>
    <dbReference type="NCBI Taxonomy" id="1806667"/>
    <lineage>
        <taxon>Bacteria</taxon>
        <taxon>Pseudomonadati</taxon>
        <taxon>Pseudomonadota</taxon>
        <taxon>Gammaproteobacteria</taxon>
        <taxon>Oceanospirillales</taxon>
        <taxon>Oceanospirillaceae</taxon>
        <taxon>Marinomonas</taxon>
    </lineage>
</organism>
<evidence type="ECO:0000313" key="4">
    <source>
        <dbReference type="Proteomes" id="UP000092840"/>
    </source>
</evidence>
<gene>
    <name evidence="2" type="ORF">MGA5115_03080</name>
    <name evidence="3" type="ORF">MGA5116_02484</name>
</gene>
<keyword evidence="4" id="KW-1185">Reference proteome</keyword>
<proteinExistence type="predicted"/>
<dbReference type="AlphaFoldDB" id="A0A1C3JV04"/>
<dbReference type="Proteomes" id="UP000092871">
    <property type="component" value="Unassembled WGS sequence"/>
</dbReference>
<feature type="chain" id="PRO_5008677080" evidence="1">
    <location>
        <begin position="32"/>
        <end position="111"/>
    </location>
</feature>
<reference evidence="2 5" key="1">
    <citation type="submission" date="2016-06" db="EMBL/GenBank/DDBJ databases">
        <authorList>
            <person name="Kjaerup R.B."/>
            <person name="Dalgaard T.S."/>
            <person name="Juul-Madsen H.R."/>
        </authorList>
    </citation>
    <scope>NUCLEOTIDE SEQUENCE [LARGE SCALE GENOMIC DNA]</scope>
    <source>
        <strain evidence="2 5">CECT 5115</strain>
    </source>
</reference>
<protein>
    <submittedName>
        <fullName evidence="2">Uncharacterized protein</fullName>
    </submittedName>
</protein>
<dbReference type="EMBL" id="FLRA01000023">
    <property type="protein sequence ID" value="SBT18919.1"/>
    <property type="molecule type" value="Genomic_DNA"/>
</dbReference>
<evidence type="ECO:0000313" key="2">
    <source>
        <dbReference type="EMBL" id="SBT18919.1"/>
    </source>
</evidence>
<sequence length="111" mass="12726">MVHQYLSPMRLLFVISCILLSMFSFSSPLNANTHETTRIVGVMTRAPASHHYIDENCIKLSCCFVCHAIYAMPPQNLTSRRANIIKPERYPNAKPMWFSEPFERPPKKANA</sequence>
<feature type="signal peptide" evidence="1">
    <location>
        <begin position="1"/>
        <end position="31"/>
    </location>
</feature>
<accession>A0A1C3JV04</accession>
<dbReference type="Proteomes" id="UP000092840">
    <property type="component" value="Unassembled WGS sequence"/>
</dbReference>
<evidence type="ECO:0000313" key="3">
    <source>
        <dbReference type="EMBL" id="SBT21874.1"/>
    </source>
</evidence>
<evidence type="ECO:0000313" key="5">
    <source>
        <dbReference type="Proteomes" id="UP000092871"/>
    </source>
</evidence>
<evidence type="ECO:0000256" key="1">
    <source>
        <dbReference type="SAM" id="SignalP"/>
    </source>
</evidence>
<dbReference type="EMBL" id="FLRB01000013">
    <property type="protein sequence ID" value="SBT21874.1"/>
    <property type="molecule type" value="Genomic_DNA"/>
</dbReference>
<reference evidence="3 4" key="2">
    <citation type="submission" date="2016-06" db="EMBL/GenBank/DDBJ databases">
        <authorList>
            <person name="Rodrigo-Torres L."/>
            <person name="Arahal D.R."/>
        </authorList>
    </citation>
    <scope>NUCLEOTIDE SEQUENCE [LARGE SCALE GENOMIC DNA]</scope>
    <source>
        <strain evidence="3 4">CECT 5116</strain>
    </source>
</reference>
<keyword evidence="1" id="KW-0732">Signal</keyword>